<protein>
    <recommendedName>
        <fullName evidence="4">Cystatin domain-containing protein</fullName>
    </recommendedName>
</protein>
<accession>A0ABD3U815</accession>
<gene>
    <name evidence="5" type="ORF">ACJIZ3_002868</name>
</gene>
<evidence type="ECO:0000256" key="1">
    <source>
        <dbReference type="ARBA" id="ARBA00022690"/>
    </source>
</evidence>
<feature type="chain" id="PRO_5044839321" description="Cystatin domain-containing protein" evidence="3">
    <location>
        <begin position="24"/>
        <end position="123"/>
    </location>
</feature>
<dbReference type="InterPro" id="IPR000010">
    <property type="entry name" value="Cystatin_dom"/>
</dbReference>
<organism evidence="5 6">
    <name type="scientific">Penstemon smallii</name>
    <dbReference type="NCBI Taxonomy" id="265156"/>
    <lineage>
        <taxon>Eukaryota</taxon>
        <taxon>Viridiplantae</taxon>
        <taxon>Streptophyta</taxon>
        <taxon>Embryophyta</taxon>
        <taxon>Tracheophyta</taxon>
        <taxon>Spermatophyta</taxon>
        <taxon>Magnoliopsida</taxon>
        <taxon>eudicotyledons</taxon>
        <taxon>Gunneridae</taxon>
        <taxon>Pentapetalae</taxon>
        <taxon>asterids</taxon>
        <taxon>lamiids</taxon>
        <taxon>Lamiales</taxon>
        <taxon>Plantaginaceae</taxon>
        <taxon>Cheloneae</taxon>
        <taxon>Penstemon</taxon>
    </lineage>
</organism>
<evidence type="ECO:0000256" key="2">
    <source>
        <dbReference type="ARBA" id="ARBA00022704"/>
    </source>
</evidence>
<dbReference type="AlphaFoldDB" id="A0ABD3U815"/>
<evidence type="ECO:0000313" key="5">
    <source>
        <dbReference type="EMBL" id="KAL3845465.1"/>
    </source>
</evidence>
<proteinExistence type="predicted"/>
<dbReference type="EMBL" id="JBJXBP010000002">
    <property type="protein sequence ID" value="KAL3845465.1"/>
    <property type="molecule type" value="Genomic_DNA"/>
</dbReference>
<dbReference type="GO" id="GO:0004869">
    <property type="term" value="F:cysteine-type endopeptidase inhibitor activity"/>
    <property type="evidence" value="ECO:0007669"/>
    <property type="project" value="UniProtKB-KW"/>
</dbReference>
<name>A0ABD3U815_9LAMI</name>
<dbReference type="PANTHER" id="PTHR47364:SF2">
    <property type="entry name" value="CYSTEINE PROTEINASE INHIBITOR 5"/>
    <property type="match status" value="1"/>
</dbReference>
<evidence type="ECO:0000256" key="3">
    <source>
        <dbReference type="SAM" id="SignalP"/>
    </source>
</evidence>
<sequence>MATKSHVVIFALVLSLLATAAFGAIIPGGYQPIKNPNDPAVVELAKFAVAEYNKTFNRALVLLSVIKGEAKSSSTDGTIYGLYIYTGDAAAEKGKEKYVAVIHDKPSTKLRHLLAFHQLPINV</sequence>
<dbReference type="PANTHER" id="PTHR47364">
    <property type="entry name" value="CYSTEINE PROTEINASE INHIBITOR 5"/>
    <property type="match status" value="1"/>
</dbReference>
<dbReference type="Pfam" id="PF16845">
    <property type="entry name" value="SQAPI"/>
    <property type="match status" value="1"/>
</dbReference>
<dbReference type="Proteomes" id="UP001634393">
    <property type="component" value="Unassembled WGS sequence"/>
</dbReference>
<keyword evidence="2" id="KW-0789">Thiol protease inhibitor</keyword>
<feature type="domain" description="Cystatin" evidence="4">
    <location>
        <begin position="33"/>
        <end position="118"/>
    </location>
</feature>
<dbReference type="InterPro" id="IPR046350">
    <property type="entry name" value="Cystatin_sf"/>
</dbReference>
<dbReference type="Gene3D" id="3.10.450.10">
    <property type="match status" value="1"/>
</dbReference>
<dbReference type="CDD" id="cd00042">
    <property type="entry name" value="CY"/>
    <property type="match status" value="1"/>
</dbReference>
<keyword evidence="6" id="KW-1185">Reference proteome</keyword>
<evidence type="ECO:0000313" key="6">
    <source>
        <dbReference type="Proteomes" id="UP001634393"/>
    </source>
</evidence>
<keyword evidence="1" id="KW-0646">Protease inhibitor</keyword>
<evidence type="ECO:0000259" key="4">
    <source>
        <dbReference type="Pfam" id="PF16845"/>
    </source>
</evidence>
<reference evidence="5 6" key="1">
    <citation type="submission" date="2024-12" db="EMBL/GenBank/DDBJ databases">
        <title>The unique morphological basis and parallel evolutionary history of personate flowers in Penstemon.</title>
        <authorList>
            <person name="Depatie T.H."/>
            <person name="Wessinger C.A."/>
        </authorList>
    </citation>
    <scope>NUCLEOTIDE SEQUENCE [LARGE SCALE GENOMIC DNA]</scope>
    <source>
        <strain evidence="5">WTNN_2</strain>
        <tissue evidence="5">Leaf</tissue>
    </source>
</reference>
<feature type="signal peptide" evidence="3">
    <location>
        <begin position="1"/>
        <end position="23"/>
    </location>
</feature>
<comment type="caution">
    <text evidence="5">The sequence shown here is derived from an EMBL/GenBank/DDBJ whole genome shotgun (WGS) entry which is preliminary data.</text>
</comment>
<keyword evidence="3" id="KW-0732">Signal</keyword>
<dbReference type="SUPFAM" id="SSF54403">
    <property type="entry name" value="Cystatin/monellin"/>
    <property type="match status" value="1"/>
</dbReference>